<dbReference type="InterPro" id="IPR009091">
    <property type="entry name" value="RCC1/BLIP-II"/>
</dbReference>
<dbReference type="OMA" id="NDVCARR"/>
<keyword evidence="3" id="KW-0175">Coiled coil</keyword>
<sequence length="740" mass="85638">MNKPRNFYYSPQKIDIPFQITQVGCGHSHIVALTVEGDVYTWGDGTSGQLGIGVGVSSTVPRLVLEHKCIHQVQAGRYHNVALSKHGLVYAWGLNDNGQCGQDAEEIIFVPKLIDSLHGKDLSFCLFKIFYHSPNVAVRWSKLAPDVEEHIHAENQEYQLKVKASQRSSKGLSKKHYYQISHEVKQNNDNKKKQKTLEKAHEKETIDKQAAKILSKNKLQLQLSAVTSNNNSNNLHSSLKNSGKRNSRRMSQRTHNYSNFHDNENRVPLVHNQRGMNLTRKFGKNKTDLQNINNNTNSNNSNCNTIGNKNDPTFELNSPHENNTNSSRNSSPRKQHVKNNSNIDHLNQHPAEELHKVKNAAATTVATKQITAALSQTSNKKKRDHVITHISRMAQVFQMKGKEIAPAELENEFQLLCEKRKLLDHLKNTTRSKNEYVDSLHETYTFLRESEDDMTNVNRKFNQKIAGLKHELDTVLIKLAEAEENKKNYELNLSFLKARSFWKYNINMDTKEEEMERFFNLEALRQEYKEATNISRKIKKLKTEYTQQKEISEFGLKAFEQDVSQFNIFAQKCLKELSHITQIETSNRKQSTLVKCIIHLFHFLNWIKQCCEQKQKIREQTLAAKKKIEALEEALETKESQTKELKNTLQILTEQYLHHTEHFRQLSNACGADSTTEIIDRFFLMQEMFKELSLQLTEAVKKRDQLSELQVFFFFPLSNKNARILKFCFLCTIHTQNLLK</sequence>
<dbReference type="EMBL" id="ASPP01013330">
    <property type="protein sequence ID" value="ETO19743.1"/>
    <property type="molecule type" value="Genomic_DNA"/>
</dbReference>
<evidence type="ECO:0000256" key="2">
    <source>
        <dbReference type="PROSITE-ProRule" id="PRU00235"/>
    </source>
</evidence>
<dbReference type="PRINTS" id="PR00633">
    <property type="entry name" value="RCCNDNSATION"/>
</dbReference>
<dbReference type="AlphaFoldDB" id="X6N1F2"/>
<evidence type="ECO:0000256" key="3">
    <source>
        <dbReference type="SAM" id="Coils"/>
    </source>
</evidence>
<dbReference type="InterPro" id="IPR000408">
    <property type="entry name" value="Reg_chr_condens"/>
</dbReference>
<reference evidence="5 6" key="1">
    <citation type="journal article" date="2013" name="Curr. Biol.">
        <title>The Genome of the Foraminiferan Reticulomyxa filosa.</title>
        <authorList>
            <person name="Glockner G."/>
            <person name="Hulsmann N."/>
            <person name="Schleicher M."/>
            <person name="Noegel A.A."/>
            <person name="Eichinger L."/>
            <person name="Gallinger C."/>
            <person name="Pawlowski J."/>
            <person name="Sierra R."/>
            <person name="Euteneuer U."/>
            <person name="Pillet L."/>
            <person name="Moustafa A."/>
            <person name="Platzer M."/>
            <person name="Groth M."/>
            <person name="Szafranski K."/>
            <person name="Schliwa M."/>
        </authorList>
    </citation>
    <scope>NUCLEOTIDE SEQUENCE [LARGE SCALE GENOMIC DNA]</scope>
</reference>
<protein>
    <submittedName>
        <fullName evidence="5">Hect E3 ubiquitin ligase</fullName>
    </submittedName>
</protein>
<dbReference type="Gene3D" id="2.130.10.30">
    <property type="entry name" value="Regulator of chromosome condensation 1/beta-lactamase-inhibitor protein II"/>
    <property type="match status" value="1"/>
</dbReference>
<feature type="compositionally biased region" description="Low complexity" evidence="4">
    <location>
        <begin position="227"/>
        <end position="241"/>
    </location>
</feature>
<organism evidence="5 6">
    <name type="scientific">Reticulomyxa filosa</name>
    <dbReference type="NCBI Taxonomy" id="46433"/>
    <lineage>
        <taxon>Eukaryota</taxon>
        <taxon>Sar</taxon>
        <taxon>Rhizaria</taxon>
        <taxon>Retaria</taxon>
        <taxon>Foraminifera</taxon>
        <taxon>Monothalamids</taxon>
        <taxon>Reticulomyxidae</taxon>
        <taxon>Reticulomyxa</taxon>
    </lineage>
</organism>
<gene>
    <name evidence="5" type="ORF">RFI_17487</name>
</gene>
<feature type="region of interest" description="Disordered" evidence="4">
    <location>
        <begin position="284"/>
        <end position="341"/>
    </location>
</feature>
<dbReference type="PANTHER" id="PTHR22872">
    <property type="entry name" value="BTK-BINDING PROTEIN-RELATED"/>
    <property type="match status" value="1"/>
</dbReference>
<evidence type="ECO:0000256" key="4">
    <source>
        <dbReference type="SAM" id="MobiDB-lite"/>
    </source>
</evidence>
<keyword evidence="6" id="KW-1185">Reference proteome</keyword>
<dbReference type="PROSITE" id="PS00626">
    <property type="entry name" value="RCC1_2"/>
    <property type="match status" value="1"/>
</dbReference>
<dbReference type="Proteomes" id="UP000023152">
    <property type="component" value="Unassembled WGS sequence"/>
</dbReference>
<feature type="coiled-coil region" evidence="3">
    <location>
        <begin position="465"/>
        <end position="544"/>
    </location>
</feature>
<dbReference type="PANTHER" id="PTHR22872:SF2">
    <property type="entry name" value="INHIBITOR OF BRUTON TYROSINE KINASE"/>
    <property type="match status" value="1"/>
</dbReference>
<dbReference type="OrthoDB" id="8068875at2759"/>
<feature type="repeat" description="RCC1" evidence="2">
    <location>
        <begin position="37"/>
        <end position="86"/>
    </location>
</feature>
<dbReference type="InterPro" id="IPR051625">
    <property type="entry name" value="Signaling_Regulatory_Domain"/>
</dbReference>
<feature type="compositionally biased region" description="Low complexity" evidence="4">
    <location>
        <begin position="291"/>
        <end position="310"/>
    </location>
</feature>
<dbReference type="Pfam" id="PF00415">
    <property type="entry name" value="RCC1"/>
    <property type="match status" value="2"/>
</dbReference>
<feature type="region of interest" description="Disordered" evidence="4">
    <location>
        <begin position="227"/>
        <end position="263"/>
    </location>
</feature>
<dbReference type="SUPFAM" id="SSF50985">
    <property type="entry name" value="RCC1/BLIP-II"/>
    <property type="match status" value="1"/>
</dbReference>
<comment type="caution">
    <text evidence="5">The sequence shown here is derived from an EMBL/GenBank/DDBJ whole genome shotgun (WGS) entry which is preliminary data.</text>
</comment>
<feature type="coiled-coil region" evidence="3">
    <location>
        <begin position="614"/>
        <end position="655"/>
    </location>
</feature>
<evidence type="ECO:0000256" key="1">
    <source>
        <dbReference type="ARBA" id="ARBA00022737"/>
    </source>
</evidence>
<feature type="compositionally biased region" description="Basic residues" evidence="4">
    <location>
        <begin position="242"/>
        <end position="252"/>
    </location>
</feature>
<proteinExistence type="predicted"/>
<evidence type="ECO:0000313" key="6">
    <source>
        <dbReference type="Proteomes" id="UP000023152"/>
    </source>
</evidence>
<evidence type="ECO:0000313" key="5">
    <source>
        <dbReference type="EMBL" id="ETO19743.1"/>
    </source>
</evidence>
<accession>X6N1F2</accession>
<name>X6N1F2_RETFI</name>
<keyword evidence="1" id="KW-0677">Repeat</keyword>
<dbReference type="PROSITE" id="PS50012">
    <property type="entry name" value="RCC1_3"/>
    <property type="match status" value="1"/>
</dbReference>